<proteinExistence type="predicted"/>
<sequence length="249" mass="25871">MARQSRFTAAQRHSAVLRAFEGSEDVESVAEELGVHAATLYRWAKESHRDAGESTRLRLIRTAQDMLRDHTYTSVTVEAVAARSSVAPRTAFHTFAGKADLFQAAVDDAATQLIAAIAAASAEATWPAEPVGQLGVFLTIAARSIYATSAAHVLFRDVGVPRQGGPAEDWHSAFVDAVAALISAGIAGGEIAADVDVHATARVITGAMRGIHAAVFDGADPVVAVRSVGRLVAMVDSAEGGGQASANVT</sequence>
<dbReference type="SUPFAM" id="SSF48498">
    <property type="entry name" value="Tetracyclin repressor-like, C-terminal domain"/>
    <property type="match status" value="1"/>
</dbReference>
<dbReference type="Gene3D" id="1.10.10.60">
    <property type="entry name" value="Homeodomain-like"/>
    <property type="match status" value="1"/>
</dbReference>
<evidence type="ECO:0000259" key="5">
    <source>
        <dbReference type="PROSITE" id="PS50977"/>
    </source>
</evidence>
<evidence type="ECO:0000256" key="2">
    <source>
        <dbReference type="ARBA" id="ARBA00023125"/>
    </source>
</evidence>
<dbReference type="Proteomes" id="UP000182054">
    <property type="component" value="Unassembled WGS sequence"/>
</dbReference>
<dbReference type="InterPro" id="IPR002514">
    <property type="entry name" value="Transposase_8"/>
</dbReference>
<keyword evidence="3" id="KW-0804">Transcription</keyword>
<organism evidence="6 7">
    <name type="scientific">Rhodococcoides kroppenstedtii</name>
    <dbReference type="NCBI Taxonomy" id="293050"/>
    <lineage>
        <taxon>Bacteria</taxon>
        <taxon>Bacillati</taxon>
        <taxon>Actinomycetota</taxon>
        <taxon>Actinomycetes</taxon>
        <taxon>Mycobacteriales</taxon>
        <taxon>Nocardiaceae</taxon>
        <taxon>Rhodococcoides</taxon>
    </lineage>
</organism>
<dbReference type="GO" id="GO:0000976">
    <property type="term" value="F:transcription cis-regulatory region binding"/>
    <property type="evidence" value="ECO:0007669"/>
    <property type="project" value="TreeGrafter"/>
</dbReference>
<dbReference type="InterPro" id="IPR050109">
    <property type="entry name" value="HTH-type_TetR-like_transc_reg"/>
</dbReference>
<dbReference type="EMBL" id="FOJN01000008">
    <property type="protein sequence ID" value="SFA53700.1"/>
    <property type="molecule type" value="Genomic_DNA"/>
</dbReference>
<dbReference type="GO" id="GO:0004803">
    <property type="term" value="F:transposase activity"/>
    <property type="evidence" value="ECO:0007669"/>
    <property type="project" value="InterPro"/>
</dbReference>
<dbReference type="GeneID" id="85486217"/>
<dbReference type="SUPFAM" id="SSF46689">
    <property type="entry name" value="Homeodomain-like"/>
    <property type="match status" value="2"/>
</dbReference>
<dbReference type="GO" id="GO:0006313">
    <property type="term" value="P:DNA transposition"/>
    <property type="evidence" value="ECO:0007669"/>
    <property type="project" value="InterPro"/>
</dbReference>
<dbReference type="Gene3D" id="1.10.10.10">
    <property type="entry name" value="Winged helix-like DNA-binding domain superfamily/Winged helix DNA-binding domain"/>
    <property type="match status" value="1"/>
</dbReference>
<dbReference type="PROSITE" id="PS50977">
    <property type="entry name" value="HTH_TETR_2"/>
    <property type="match status" value="1"/>
</dbReference>
<evidence type="ECO:0000256" key="3">
    <source>
        <dbReference type="ARBA" id="ARBA00023163"/>
    </source>
</evidence>
<dbReference type="AlphaFoldDB" id="A0A1I0TPM9"/>
<dbReference type="InterPro" id="IPR036271">
    <property type="entry name" value="Tet_transcr_reg_TetR-rel_C_sf"/>
</dbReference>
<name>A0A1I0TPM9_9NOCA</name>
<dbReference type="GO" id="GO:0003700">
    <property type="term" value="F:DNA-binding transcription factor activity"/>
    <property type="evidence" value="ECO:0007669"/>
    <property type="project" value="TreeGrafter"/>
</dbReference>
<evidence type="ECO:0000313" key="6">
    <source>
        <dbReference type="EMBL" id="SFA53700.1"/>
    </source>
</evidence>
<dbReference type="InterPro" id="IPR001647">
    <property type="entry name" value="HTH_TetR"/>
</dbReference>
<reference evidence="6 7" key="1">
    <citation type="submission" date="2016-10" db="EMBL/GenBank/DDBJ databases">
        <authorList>
            <person name="de Groot N.N."/>
        </authorList>
    </citation>
    <scope>NUCLEOTIDE SEQUENCE [LARGE SCALE GENOMIC DNA]</scope>
    <source>
        <strain evidence="6 7">DSM 44908</strain>
    </source>
</reference>
<gene>
    <name evidence="6" type="ORF">SAMN05444374_108123</name>
</gene>
<dbReference type="Pfam" id="PF01527">
    <property type="entry name" value="HTH_Tnp_1"/>
    <property type="match status" value="1"/>
</dbReference>
<protein>
    <submittedName>
        <fullName evidence="6">Transcriptional regulator, TetR family</fullName>
    </submittedName>
</protein>
<dbReference type="RefSeq" id="WP_068366176.1">
    <property type="nucleotide sequence ID" value="NZ_FOJN01000008.1"/>
</dbReference>
<dbReference type="InterPro" id="IPR036388">
    <property type="entry name" value="WH-like_DNA-bd_sf"/>
</dbReference>
<dbReference type="Gene3D" id="1.10.357.10">
    <property type="entry name" value="Tetracycline Repressor, domain 2"/>
    <property type="match status" value="1"/>
</dbReference>
<keyword evidence="2 4" id="KW-0238">DNA-binding</keyword>
<evidence type="ECO:0000256" key="4">
    <source>
        <dbReference type="PROSITE-ProRule" id="PRU00335"/>
    </source>
</evidence>
<dbReference type="PANTHER" id="PTHR30055">
    <property type="entry name" value="HTH-TYPE TRANSCRIPTIONAL REGULATOR RUTR"/>
    <property type="match status" value="1"/>
</dbReference>
<dbReference type="Pfam" id="PF00440">
    <property type="entry name" value="TetR_N"/>
    <property type="match status" value="1"/>
</dbReference>
<keyword evidence="1" id="KW-0805">Transcription regulation</keyword>
<dbReference type="PANTHER" id="PTHR30055:SF234">
    <property type="entry name" value="HTH-TYPE TRANSCRIPTIONAL REGULATOR BETI"/>
    <property type="match status" value="1"/>
</dbReference>
<feature type="DNA-binding region" description="H-T-H motif" evidence="4">
    <location>
        <begin position="76"/>
        <end position="95"/>
    </location>
</feature>
<accession>A0A1I0TPM9</accession>
<feature type="domain" description="HTH tetR-type" evidence="5">
    <location>
        <begin position="53"/>
        <end position="113"/>
    </location>
</feature>
<evidence type="ECO:0000256" key="1">
    <source>
        <dbReference type="ARBA" id="ARBA00023015"/>
    </source>
</evidence>
<evidence type="ECO:0000313" key="7">
    <source>
        <dbReference type="Proteomes" id="UP000182054"/>
    </source>
</evidence>
<dbReference type="InterPro" id="IPR009057">
    <property type="entry name" value="Homeodomain-like_sf"/>
</dbReference>